<keyword evidence="1" id="KW-0732">Signal</keyword>
<feature type="signal peptide" evidence="1">
    <location>
        <begin position="1"/>
        <end position="21"/>
    </location>
</feature>
<name>A0A1X7F9K9_9HYPH</name>
<evidence type="ECO:0000256" key="1">
    <source>
        <dbReference type="SAM" id="SignalP"/>
    </source>
</evidence>
<reference evidence="3" key="1">
    <citation type="submission" date="2017-04" db="EMBL/GenBank/DDBJ databases">
        <authorList>
            <person name="Varghese N."/>
            <person name="Submissions S."/>
        </authorList>
    </citation>
    <scope>NUCLEOTIDE SEQUENCE [LARGE SCALE GENOMIC DNA]</scope>
    <source>
        <strain evidence="3">B4P</strain>
    </source>
</reference>
<feature type="chain" id="PRO_5012259473" evidence="1">
    <location>
        <begin position="22"/>
        <end position="107"/>
    </location>
</feature>
<dbReference type="OrthoDB" id="7776561at2"/>
<sequence>MKTLSLLAAALVSASAATVHAASDDAWAEFRDEVGKACVAAADGLIENGKALVDPFGSENYGLAVVSGKAVGADATISAICVFDKKAKTAEIGGEISGDELTVKTGE</sequence>
<dbReference type="EMBL" id="FXAF01000006">
    <property type="protein sequence ID" value="SMF48194.1"/>
    <property type="molecule type" value="Genomic_DNA"/>
</dbReference>
<dbReference type="AlphaFoldDB" id="A0A1X7F9K9"/>
<evidence type="ECO:0000313" key="3">
    <source>
        <dbReference type="Proteomes" id="UP000192903"/>
    </source>
</evidence>
<organism evidence="2 3">
    <name type="scientific">Xaviernesmea oryzae</name>
    <dbReference type="NCBI Taxonomy" id="464029"/>
    <lineage>
        <taxon>Bacteria</taxon>
        <taxon>Pseudomonadati</taxon>
        <taxon>Pseudomonadota</taxon>
        <taxon>Alphaproteobacteria</taxon>
        <taxon>Hyphomicrobiales</taxon>
        <taxon>Rhizobiaceae</taxon>
        <taxon>Rhizobium/Agrobacterium group</taxon>
        <taxon>Xaviernesmea</taxon>
    </lineage>
</organism>
<protein>
    <submittedName>
        <fullName evidence="2">Uncharacterized protein</fullName>
    </submittedName>
</protein>
<dbReference type="RefSeq" id="WP_085422688.1">
    <property type="nucleotide sequence ID" value="NZ_FXAF01000006.1"/>
</dbReference>
<proteinExistence type="predicted"/>
<dbReference type="Proteomes" id="UP000192903">
    <property type="component" value="Unassembled WGS sequence"/>
</dbReference>
<accession>A0A1X7F9K9</accession>
<dbReference type="STRING" id="464029.SAMN02982989_2516"/>
<evidence type="ECO:0000313" key="2">
    <source>
        <dbReference type="EMBL" id="SMF48194.1"/>
    </source>
</evidence>
<keyword evidence="3" id="KW-1185">Reference proteome</keyword>
<gene>
    <name evidence="2" type="ORF">SAMN02982989_2516</name>
</gene>